<dbReference type="Gene3D" id="3.90.550.10">
    <property type="entry name" value="Spore Coat Polysaccharide Biosynthesis Protein SpsA, Chain A"/>
    <property type="match status" value="1"/>
</dbReference>
<dbReference type="Pfam" id="PF00483">
    <property type="entry name" value="NTP_transferase"/>
    <property type="match status" value="1"/>
</dbReference>
<dbReference type="Pfam" id="PF25084">
    <property type="entry name" value="LbH_EIF2B"/>
    <property type="match status" value="1"/>
</dbReference>
<reference evidence="13" key="1">
    <citation type="journal article" date="2022" name="G3 (Bethesda)">
        <title>High quality genome of the basidiomycete yeast Dioszegia hungarica PDD-24b-2 isolated from cloud water.</title>
        <authorList>
            <person name="Jarrige D."/>
            <person name="Haridas S."/>
            <person name="Bleykasten-Grosshans C."/>
            <person name="Joly M."/>
            <person name="Nadalig T."/>
            <person name="Sancelme M."/>
            <person name="Vuilleumier S."/>
            <person name="Grigoriev I.V."/>
            <person name="Amato P."/>
            <person name="Bringel F."/>
        </authorList>
    </citation>
    <scope>NUCLEOTIDE SEQUENCE</scope>
    <source>
        <strain evidence="13">PDD-24b-2</strain>
    </source>
</reference>
<dbReference type="GO" id="GO:0005829">
    <property type="term" value="C:cytosol"/>
    <property type="evidence" value="ECO:0007669"/>
    <property type="project" value="UniProtKB-SubCell"/>
</dbReference>
<keyword evidence="14" id="KW-1185">Reference proteome</keyword>
<evidence type="ECO:0000313" key="13">
    <source>
        <dbReference type="EMBL" id="KAI9635342.1"/>
    </source>
</evidence>
<comment type="caution">
    <text evidence="13">The sequence shown here is derived from an EMBL/GenBank/DDBJ whole genome shotgun (WGS) entry which is preliminary data.</text>
</comment>
<proteinExistence type="inferred from homology"/>
<comment type="similarity">
    <text evidence="2">Belongs to the eIF-2B gamma/epsilon subunits family.</text>
</comment>
<keyword evidence="4 13" id="KW-0396">Initiation factor</keyword>
<dbReference type="PANTHER" id="PTHR45989:SF1">
    <property type="entry name" value="TRANSLATION INITIATION FACTOR EIF-2B SUBUNIT GAMMA"/>
    <property type="match status" value="1"/>
</dbReference>
<accession>A0AA38H6A8</accession>
<comment type="subcellular location">
    <subcellularLocation>
        <location evidence="1">Cytoplasm</location>
        <location evidence="1">Cytosol</location>
    </subcellularLocation>
</comment>
<name>A0AA38H6A8_9TREE</name>
<gene>
    <name evidence="13" type="ORF">MKK02DRAFT_24891</name>
</gene>
<evidence type="ECO:0000256" key="2">
    <source>
        <dbReference type="ARBA" id="ARBA00007878"/>
    </source>
</evidence>
<dbReference type="GO" id="GO:0002183">
    <property type="term" value="P:cytoplasmic translational initiation"/>
    <property type="evidence" value="ECO:0007669"/>
    <property type="project" value="TreeGrafter"/>
</dbReference>
<dbReference type="GO" id="GO:0003743">
    <property type="term" value="F:translation initiation factor activity"/>
    <property type="evidence" value="ECO:0007669"/>
    <property type="project" value="UniProtKB-KW"/>
</dbReference>
<comment type="subunit">
    <text evidence="9">Component of the translation initiation factor 2B (eIF2B) complex which is a heterodecamer of two sets of five different subunits: alpha, beta, gamma, delta and epsilon. Subunits alpha, beta and delta comprise a regulatory subcomplex and subunits epsilon and gamma comprise a catalytic subcomplex. Within the complex, the hexameric regulatory complex resides at the center, with the two heterodimeric catalytic subcomplexes bound on opposite sides.</text>
</comment>
<comment type="function">
    <text evidence="8">Acts as a component of the translation initiation factor 2B (eIF2B) complex, which catalyzes the exchange of GDP for GTP on the eukaryotic initiation factor 2 (eIF2) complex gamma subunit. Its guanine nucleotide exchange factor activity is repressed when bound to eIF2 complex phosphorylated on the alpha subunit, thereby limiting the amount of methionyl-initiator methionine tRNA available to the ribosome and consequently global translation is repressed.</text>
</comment>
<dbReference type="InterPro" id="IPR056764">
    <property type="entry name" value="LbH_EIF2B3/5"/>
</dbReference>
<sequence>MARTLDPSGVSGKRPIIEEQDFMAVVLVGYGEHLYPFNEGTNVLSKALLPIGNKPIINIVLDWILKSGLLEILLIVPPSNYSALSNHLAENYSSASYPRLNIILKKFTDGERDEDDANTSGLGMGAKPAETEGTARVLKRFRSYIKTDFVLLPCDLYPPAYLSLSSILDKHRSSPSAVLTSVLYDPPEVIREHEEALLSAYDRRSSELLMLQNMDNLDEDFEIRSALLEAHPTLSLSTRLLDAHIYVCRRSILDLLASRRPRDLDSMKVQVIPWLVKGSWQKGLARQWSQLLCPPDEDPLLSALSYSTTSRVTRAPQPESDSKSGAESPDAFENGMENSQTLKPKPVPHVPWHCQVIISRPPVPEPPAPKGKEKGKPIPVAEPEYLIRSNTIAGYWELNRRFLRTLSSSVGATPARPAFDDPTGKAAIHASAQISADSLIGEGTKIGERSSIKKSIIGRHCVIGKGAKLSGCILWDFVTVDENAKIENAILCTNLRVGAGAQIKDCEFGPGYEVPSAAVLKGERLVLGQEA</sequence>
<evidence type="ECO:0000259" key="12">
    <source>
        <dbReference type="Pfam" id="PF25084"/>
    </source>
</evidence>
<feature type="domain" description="EIF2B subunit epsilon/gamma LbH" evidence="12">
    <location>
        <begin position="427"/>
        <end position="505"/>
    </location>
</feature>
<evidence type="ECO:0000256" key="8">
    <source>
        <dbReference type="ARBA" id="ARBA00045373"/>
    </source>
</evidence>
<evidence type="ECO:0000313" key="14">
    <source>
        <dbReference type="Proteomes" id="UP001164286"/>
    </source>
</evidence>
<evidence type="ECO:0000256" key="7">
    <source>
        <dbReference type="ARBA" id="ARBA00044229"/>
    </source>
</evidence>
<dbReference type="Proteomes" id="UP001164286">
    <property type="component" value="Unassembled WGS sequence"/>
</dbReference>
<evidence type="ECO:0000256" key="6">
    <source>
        <dbReference type="ARBA" id="ARBA00044196"/>
    </source>
</evidence>
<keyword evidence="5" id="KW-0648">Protein biosynthesis</keyword>
<evidence type="ECO:0000256" key="5">
    <source>
        <dbReference type="ARBA" id="ARBA00022917"/>
    </source>
</evidence>
<feature type="domain" description="Nucleotidyl transferase" evidence="11">
    <location>
        <begin position="25"/>
        <end position="178"/>
    </location>
</feature>
<feature type="region of interest" description="Disordered" evidence="10">
    <location>
        <begin position="308"/>
        <end position="348"/>
    </location>
</feature>
<dbReference type="AlphaFoldDB" id="A0AA38H6A8"/>
<dbReference type="Gene3D" id="2.160.10.10">
    <property type="entry name" value="Hexapeptide repeat proteins"/>
    <property type="match status" value="1"/>
</dbReference>
<dbReference type="PANTHER" id="PTHR45989">
    <property type="entry name" value="TRANSLATION INITIATION FACTOR EIF-2B SUBUNIT GAMMA"/>
    <property type="match status" value="1"/>
</dbReference>
<dbReference type="GeneID" id="77726150"/>
<dbReference type="CDD" id="cd04652">
    <property type="entry name" value="LbH_eIF2B_gamma_C"/>
    <property type="match status" value="1"/>
</dbReference>
<protein>
    <recommendedName>
        <fullName evidence="6">Translation initiation factor eIF2B subunit gamma</fullName>
    </recommendedName>
    <alternativeName>
        <fullName evidence="7">eIF2B GDP-GTP exchange factor subunit gamma</fullName>
    </alternativeName>
</protein>
<keyword evidence="3" id="KW-0963">Cytoplasm</keyword>
<evidence type="ECO:0000256" key="1">
    <source>
        <dbReference type="ARBA" id="ARBA00004514"/>
    </source>
</evidence>
<evidence type="ECO:0000256" key="9">
    <source>
        <dbReference type="ARBA" id="ARBA00046432"/>
    </source>
</evidence>
<dbReference type="SUPFAM" id="SSF53448">
    <property type="entry name" value="Nucleotide-diphospho-sugar transferases"/>
    <property type="match status" value="1"/>
</dbReference>
<dbReference type="EMBL" id="JAKWFO010000005">
    <property type="protein sequence ID" value="KAI9635342.1"/>
    <property type="molecule type" value="Genomic_DNA"/>
</dbReference>
<evidence type="ECO:0000259" key="11">
    <source>
        <dbReference type="Pfam" id="PF00483"/>
    </source>
</evidence>
<evidence type="ECO:0000256" key="4">
    <source>
        <dbReference type="ARBA" id="ARBA00022540"/>
    </source>
</evidence>
<dbReference type="GO" id="GO:0005851">
    <property type="term" value="C:eukaryotic translation initiation factor 2B complex"/>
    <property type="evidence" value="ECO:0007669"/>
    <property type="project" value="TreeGrafter"/>
</dbReference>
<dbReference type="InterPro" id="IPR029044">
    <property type="entry name" value="Nucleotide-diphossugar_trans"/>
</dbReference>
<evidence type="ECO:0000256" key="3">
    <source>
        <dbReference type="ARBA" id="ARBA00022490"/>
    </source>
</evidence>
<dbReference type="RefSeq" id="XP_052945119.1">
    <property type="nucleotide sequence ID" value="XM_053086949.1"/>
</dbReference>
<organism evidence="13 14">
    <name type="scientific">Dioszegia hungarica</name>
    <dbReference type="NCBI Taxonomy" id="4972"/>
    <lineage>
        <taxon>Eukaryota</taxon>
        <taxon>Fungi</taxon>
        <taxon>Dikarya</taxon>
        <taxon>Basidiomycota</taxon>
        <taxon>Agaricomycotina</taxon>
        <taxon>Tremellomycetes</taxon>
        <taxon>Tremellales</taxon>
        <taxon>Bulleribasidiaceae</taxon>
        <taxon>Dioszegia</taxon>
    </lineage>
</organism>
<dbReference type="InterPro" id="IPR005835">
    <property type="entry name" value="NTP_transferase_dom"/>
</dbReference>
<dbReference type="InterPro" id="IPR051960">
    <property type="entry name" value="eIF2B_gamma"/>
</dbReference>
<dbReference type="GO" id="GO:0005085">
    <property type="term" value="F:guanyl-nucleotide exchange factor activity"/>
    <property type="evidence" value="ECO:0007669"/>
    <property type="project" value="TreeGrafter"/>
</dbReference>
<evidence type="ECO:0000256" key="10">
    <source>
        <dbReference type="SAM" id="MobiDB-lite"/>
    </source>
</evidence>